<gene>
    <name evidence="4" type="ORF">Q8A67_020195</name>
</gene>
<proteinExistence type="predicted"/>
<name>A0AA88P4U5_9TELE</name>
<keyword evidence="1" id="KW-0732">Signal</keyword>
<feature type="domain" description="UMOD/GP2/OIT3-like D8C" evidence="3">
    <location>
        <begin position="241"/>
        <end position="328"/>
    </location>
</feature>
<dbReference type="Pfam" id="PF23283">
    <property type="entry name" value="D8C_UMOD"/>
    <property type="match status" value="3"/>
</dbReference>
<dbReference type="Proteomes" id="UP001187343">
    <property type="component" value="Unassembled WGS sequence"/>
</dbReference>
<dbReference type="PANTHER" id="PTHR36191">
    <property type="entry name" value="ENDO/EXONUCLEASE/PHOSPHATASE DOMAIN-CONTAINING PROTEIN-RELATED"/>
    <property type="match status" value="1"/>
</dbReference>
<evidence type="ECO:0000313" key="5">
    <source>
        <dbReference type="Proteomes" id="UP001187343"/>
    </source>
</evidence>
<feature type="domain" description="UMOD/GP2/OIT3-like D8C" evidence="3">
    <location>
        <begin position="115"/>
        <end position="202"/>
    </location>
</feature>
<evidence type="ECO:0000259" key="3">
    <source>
        <dbReference type="Pfam" id="PF23283"/>
    </source>
</evidence>
<evidence type="ECO:0000256" key="1">
    <source>
        <dbReference type="ARBA" id="ARBA00022729"/>
    </source>
</evidence>
<feature type="domain" description="UMOD/GP2/OIT3-like D8C" evidence="3">
    <location>
        <begin position="1"/>
        <end position="76"/>
    </location>
</feature>
<protein>
    <recommendedName>
        <fullName evidence="3">UMOD/GP2/OIT3-like D8C domain-containing protein</fullName>
    </recommendedName>
</protein>
<dbReference type="AlphaFoldDB" id="A0AA88P4U5"/>
<dbReference type="EMBL" id="JAUYZG010000020">
    <property type="protein sequence ID" value="KAK2876099.1"/>
    <property type="molecule type" value="Genomic_DNA"/>
</dbReference>
<evidence type="ECO:0000313" key="4">
    <source>
        <dbReference type="EMBL" id="KAK2876099.1"/>
    </source>
</evidence>
<dbReference type="InterPro" id="IPR057774">
    <property type="entry name" value="D8C_UMOD/GP2/OIT3-like"/>
</dbReference>
<sequence>MPDHVDGNSCGTAGSLWLNGAHPTVEDGVVTHGVCGSWVNNCWYIYSDPIKVKACPGVYYVYEFVKPTFCSGAYCADPCYKYTALDDPWRSPDYQYSYIGYIDMCDRDVNWVGWYRLFINGQSAQMPDTCVDASSCGTAATLWLNGTHPTVEDGVVTRDVCGNWVNNCCTFQSKSIKVKACSGGFYVYEFVGPNVCNLAYCADPCYKYTALDDPWRSPDYQYSYIGYIDMCDRDVNWVGWYRLFINGQSAQMPDTCVDASSCGTAATLWLNGTHPTVEDGVVTRDVCGNWVNNCCTFQSKSIKVKACSGGFYVYEFVGPNVCNLAYCAEDIVGLRAKLSSFSDLTDTGNVQVILQQIKQELVKYGLPNSVELKLGKVQKIKP</sequence>
<organism evidence="4 5">
    <name type="scientific">Cirrhinus molitorella</name>
    <name type="common">mud carp</name>
    <dbReference type="NCBI Taxonomy" id="172907"/>
    <lineage>
        <taxon>Eukaryota</taxon>
        <taxon>Metazoa</taxon>
        <taxon>Chordata</taxon>
        <taxon>Craniata</taxon>
        <taxon>Vertebrata</taxon>
        <taxon>Euteleostomi</taxon>
        <taxon>Actinopterygii</taxon>
        <taxon>Neopterygii</taxon>
        <taxon>Teleostei</taxon>
        <taxon>Ostariophysi</taxon>
        <taxon>Cypriniformes</taxon>
        <taxon>Cyprinidae</taxon>
        <taxon>Labeoninae</taxon>
        <taxon>Labeonini</taxon>
        <taxon>Cirrhinus</taxon>
    </lineage>
</organism>
<accession>A0AA88P4U5</accession>
<comment type="caution">
    <text evidence="4">The sequence shown here is derived from an EMBL/GenBank/DDBJ whole genome shotgun (WGS) entry which is preliminary data.</text>
</comment>
<keyword evidence="5" id="KW-1185">Reference proteome</keyword>
<evidence type="ECO:0000256" key="2">
    <source>
        <dbReference type="ARBA" id="ARBA00023157"/>
    </source>
</evidence>
<keyword evidence="2" id="KW-1015">Disulfide bond</keyword>
<dbReference type="PANTHER" id="PTHR36191:SF4">
    <property type="entry name" value="VWFD DOMAIN-CONTAINING PROTEIN"/>
    <property type="match status" value="1"/>
</dbReference>
<reference evidence="4" key="1">
    <citation type="submission" date="2023-08" db="EMBL/GenBank/DDBJ databases">
        <title>Chromosome-level Genome Assembly of mud carp (Cirrhinus molitorella).</title>
        <authorList>
            <person name="Liu H."/>
        </authorList>
    </citation>
    <scope>NUCLEOTIDE SEQUENCE</scope>
    <source>
        <strain evidence="4">Prfri</strain>
        <tissue evidence="4">Muscle</tissue>
    </source>
</reference>